<proteinExistence type="predicted"/>
<accession>A0A0E9R5W3</accession>
<reference evidence="1" key="1">
    <citation type="submission" date="2014-11" db="EMBL/GenBank/DDBJ databases">
        <authorList>
            <person name="Amaro Gonzalez C."/>
        </authorList>
    </citation>
    <scope>NUCLEOTIDE SEQUENCE</scope>
</reference>
<dbReference type="AlphaFoldDB" id="A0A0E9R5W3"/>
<evidence type="ECO:0000313" key="1">
    <source>
        <dbReference type="EMBL" id="JAH24551.1"/>
    </source>
</evidence>
<protein>
    <submittedName>
        <fullName evidence="1">Uncharacterized protein</fullName>
    </submittedName>
</protein>
<name>A0A0E9R5W3_ANGAN</name>
<organism evidence="1">
    <name type="scientific">Anguilla anguilla</name>
    <name type="common">European freshwater eel</name>
    <name type="synonym">Muraena anguilla</name>
    <dbReference type="NCBI Taxonomy" id="7936"/>
    <lineage>
        <taxon>Eukaryota</taxon>
        <taxon>Metazoa</taxon>
        <taxon>Chordata</taxon>
        <taxon>Craniata</taxon>
        <taxon>Vertebrata</taxon>
        <taxon>Euteleostomi</taxon>
        <taxon>Actinopterygii</taxon>
        <taxon>Neopterygii</taxon>
        <taxon>Teleostei</taxon>
        <taxon>Anguilliformes</taxon>
        <taxon>Anguillidae</taxon>
        <taxon>Anguilla</taxon>
    </lineage>
</organism>
<sequence length="38" mass="4805">MLAQGFIICMQESLHFCEEWMRRMYLCFYRRLRSILDN</sequence>
<dbReference type="EMBL" id="GBXM01084026">
    <property type="protein sequence ID" value="JAH24551.1"/>
    <property type="molecule type" value="Transcribed_RNA"/>
</dbReference>
<reference evidence="1" key="2">
    <citation type="journal article" date="2015" name="Fish Shellfish Immunol.">
        <title>Early steps in the European eel (Anguilla anguilla)-Vibrio vulnificus interaction in the gills: Role of the RtxA13 toxin.</title>
        <authorList>
            <person name="Callol A."/>
            <person name="Pajuelo D."/>
            <person name="Ebbesson L."/>
            <person name="Teles M."/>
            <person name="MacKenzie S."/>
            <person name="Amaro C."/>
        </authorList>
    </citation>
    <scope>NUCLEOTIDE SEQUENCE</scope>
</reference>